<gene>
    <name evidence="2" type="ORF">V0288_11050</name>
</gene>
<organism evidence="2 3">
    <name type="scientific">Pannus brasiliensis CCIBt3594</name>
    <dbReference type="NCBI Taxonomy" id="1427578"/>
    <lineage>
        <taxon>Bacteria</taxon>
        <taxon>Bacillati</taxon>
        <taxon>Cyanobacteriota</taxon>
        <taxon>Cyanophyceae</taxon>
        <taxon>Oscillatoriophycideae</taxon>
        <taxon>Chroococcales</taxon>
        <taxon>Microcystaceae</taxon>
        <taxon>Pannus</taxon>
    </lineage>
</organism>
<feature type="chain" id="PRO_5043320230" evidence="1">
    <location>
        <begin position="21"/>
        <end position="746"/>
    </location>
</feature>
<protein>
    <submittedName>
        <fullName evidence="2">Uncharacterized protein</fullName>
    </submittedName>
</protein>
<keyword evidence="1" id="KW-0732">Signal</keyword>
<feature type="signal peptide" evidence="1">
    <location>
        <begin position="1"/>
        <end position="20"/>
    </location>
</feature>
<dbReference type="EMBL" id="JBAFSM010000018">
    <property type="protein sequence ID" value="MEG3437657.1"/>
    <property type="molecule type" value="Genomic_DNA"/>
</dbReference>
<sequence length="746" mass="82668">MKIYPFLAAIPFLCIAGASAPDSSRLDPRAFTGNISLTLKHGIWKLWEEKPTYQDITLDLSCDRGKCQPEVWGYAPKYNKEVDHRGNLISATLDNAWRLRLKMDIRSHPWSDEIREGTYAIELVPHNGELLGSYTAKVGGRELQNQVRGTISPAWPTPVTDHRSLQPGEHPRLIFRASEIESLREKARTPLGRDVLNRLNASLREKIYYDGYVPNGGYHATGYCFLALLNDDRQKADIAWEILEKTRANRGRRVLEQAPIVAGVALAYDLCYPLWGEDRRRELTKWLSIEAKKLLKGGSPKDGWNGDPASNWNARARGAAGLAALAILNEPLPEDKLYSPENSVIMAKRHIDRYFQRAIGSGGFGTEGDLYTTEPMILSVFPFLQAYKNVMGRDLVTGSPAEALIPNYLTRAVPKKGDLPIPAYGRHATYEGISLFAMASAILPDRSLPSVRWRLEGREKSLFNPYYPHIAPFILAGDRSNVPPANPSKTLDRVLADKTKGFYVFRDGWRDENDFVASIYLKQRRGGGWRFPDAGSIRIWGLGGEWATFSSGGGEREAENVVVLPNTRTWNRAKPMAFQSAENGSGVVTLKTESIRLDRGDKPAEISSIRSFAVDYSGASGAPGLFVLLDAFIGSLDEPEFRGRTWVMNTTGRVTIGGNGFTITDANGATLRGTFITPVSVRVTVEKTEKGERILARGEDDFLVVMTVQKGNPPGVKVSGTGQNTRINVGNQEISIDNGKIVLKKF</sequence>
<evidence type="ECO:0000313" key="3">
    <source>
        <dbReference type="Proteomes" id="UP001328733"/>
    </source>
</evidence>
<dbReference type="AlphaFoldDB" id="A0AAW9QIM2"/>
<keyword evidence="3" id="KW-1185">Reference proteome</keyword>
<dbReference type="RefSeq" id="WP_332865137.1">
    <property type="nucleotide sequence ID" value="NZ_JBAFSM010000018.1"/>
</dbReference>
<name>A0AAW9QIM2_9CHRO</name>
<reference evidence="2 3" key="1">
    <citation type="submission" date="2024-01" db="EMBL/GenBank/DDBJ databases">
        <title>Genomic insights into the taxonomy and metabolism of the cyanobacterium Pannus brasiliensis CCIBt3594.</title>
        <authorList>
            <person name="Machado M."/>
            <person name="Botero N.B."/>
            <person name="Andreote A.P.D."/>
            <person name="Feitosa A.M.T."/>
            <person name="Popin R."/>
            <person name="Sivonen K."/>
            <person name="Fiore M.F."/>
        </authorList>
    </citation>
    <scope>NUCLEOTIDE SEQUENCE [LARGE SCALE GENOMIC DNA]</scope>
    <source>
        <strain evidence="2 3">CCIBt3594</strain>
    </source>
</reference>
<dbReference type="Proteomes" id="UP001328733">
    <property type="component" value="Unassembled WGS sequence"/>
</dbReference>
<dbReference type="Gene3D" id="1.50.10.100">
    <property type="entry name" value="Chondroitin AC/alginate lyase"/>
    <property type="match status" value="1"/>
</dbReference>
<accession>A0AAW9QIM2</accession>
<comment type="caution">
    <text evidence="2">The sequence shown here is derived from an EMBL/GenBank/DDBJ whole genome shotgun (WGS) entry which is preliminary data.</text>
</comment>
<evidence type="ECO:0000313" key="2">
    <source>
        <dbReference type="EMBL" id="MEG3437657.1"/>
    </source>
</evidence>
<proteinExistence type="predicted"/>
<evidence type="ECO:0000256" key="1">
    <source>
        <dbReference type="SAM" id="SignalP"/>
    </source>
</evidence>
<dbReference type="InterPro" id="IPR008929">
    <property type="entry name" value="Chondroitin_lyas"/>
</dbReference>
<dbReference type="Gene3D" id="2.70.98.70">
    <property type="match status" value="1"/>
</dbReference>